<name>A0A6J6H502_9ZZZZ</name>
<evidence type="ECO:0000256" key="1">
    <source>
        <dbReference type="ARBA" id="ARBA00000085"/>
    </source>
</evidence>
<reference evidence="7" key="1">
    <citation type="submission" date="2020-05" db="EMBL/GenBank/DDBJ databases">
        <authorList>
            <person name="Chiriac C."/>
            <person name="Salcher M."/>
            <person name="Ghai R."/>
            <person name="Kavagutti S V."/>
        </authorList>
    </citation>
    <scope>NUCLEOTIDE SEQUENCE</scope>
</reference>
<dbReference type="InterPro" id="IPR036890">
    <property type="entry name" value="HATPase_C_sf"/>
</dbReference>
<gene>
    <name evidence="7" type="ORF">UFOPK1843_00361</name>
</gene>
<protein>
    <recommendedName>
        <fullName evidence="2">histidine kinase</fullName>
        <ecNumber evidence="2">2.7.13.3</ecNumber>
    </recommendedName>
</protein>
<feature type="transmembrane region" description="Helical" evidence="5">
    <location>
        <begin position="75"/>
        <end position="92"/>
    </location>
</feature>
<keyword evidence="3" id="KW-0808">Transferase</keyword>
<dbReference type="PANTHER" id="PTHR24421">
    <property type="entry name" value="NITRATE/NITRITE SENSOR PROTEIN NARX-RELATED"/>
    <property type="match status" value="1"/>
</dbReference>
<feature type="transmembrane region" description="Helical" evidence="5">
    <location>
        <begin position="53"/>
        <end position="69"/>
    </location>
</feature>
<comment type="catalytic activity">
    <reaction evidence="1">
        <text>ATP + protein L-histidine = ADP + protein N-phospho-L-histidine.</text>
        <dbReference type="EC" id="2.7.13.3"/>
    </reaction>
</comment>
<proteinExistence type="predicted"/>
<feature type="domain" description="Histidine kinase/HSP90-like ATPase" evidence="6">
    <location>
        <begin position="305"/>
        <end position="412"/>
    </location>
</feature>
<dbReference type="Pfam" id="PF02518">
    <property type="entry name" value="HATPase_c"/>
    <property type="match status" value="1"/>
</dbReference>
<organism evidence="7">
    <name type="scientific">freshwater metagenome</name>
    <dbReference type="NCBI Taxonomy" id="449393"/>
    <lineage>
        <taxon>unclassified sequences</taxon>
        <taxon>metagenomes</taxon>
        <taxon>ecological metagenomes</taxon>
    </lineage>
</organism>
<feature type="transmembrane region" description="Helical" evidence="5">
    <location>
        <begin position="99"/>
        <end position="118"/>
    </location>
</feature>
<dbReference type="Gene3D" id="1.20.5.1930">
    <property type="match status" value="1"/>
</dbReference>
<dbReference type="PANTHER" id="PTHR24421:SF10">
    <property type="entry name" value="NITRATE_NITRITE SENSOR PROTEIN NARQ"/>
    <property type="match status" value="1"/>
</dbReference>
<accession>A0A6J6H502</accession>
<sequence>MIRWILDRNWLSLILVSTMIALFSSGSELINGNIIGSVFTAVLAVLLVSSRKFAWLSILLFLPATYLMLSLSSTPMLQTVFLAVGLFLIAIFGNRVVRVANLILAIVSACLIGWYLGYEKLLPAALLEASSSSEVIRVNSMLITLFATVALFLLAVALGRLAFIRIQHVGTPLDQAVQRVSAESLRIEVDTQNERLEIAKDLTGLLVQKISAVVSVTEGGVYAIKSDPSSAQRVLDKSLESARDAQGELRRLYDFLNSSVFSESATFKIADLRELCIAFRELGYNAVIEEQGESFPLNDGMELCVYKIAFEALQNVRKHAPVGTEISINFLWVEDGLQVLVKDNGIEFATRAAQQLGELVDGYSTEDDLEALVTEFDGSTLAVLRERAAIYGGRIEATKVPGVGFTLSAIFPNLKSLANER</sequence>
<evidence type="ECO:0000256" key="5">
    <source>
        <dbReference type="SAM" id="Phobius"/>
    </source>
</evidence>
<dbReference type="EMBL" id="CAEZUR010000020">
    <property type="protein sequence ID" value="CAB4603828.1"/>
    <property type="molecule type" value="Genomic_DNA"/>
</dbReference>
<dbReference type="AlphaFoldDB" id="A0A6J6H502"/>
<feature type="transmembrane region" description="Helical" evidence="5">
    <location>
        <begin position="7"/>
        <end position="24"/>
    </location>
</feature>
<feature type="transmembrane region" description="Helical" evidence="5">
    <location>
        <begin position="138"/>
        <end position="158"/>
    </location>
</feature>
<dbReference type="Gene3D" id="3.30.565.10">
    <property type="entry name" value="Histidine kinase-like ATPase, C-terminal domain"/>
    <property type="match status" value="1"/>
</dbReference>
<dbReference type="GO" id="GO:0004673">
    <property type="term" value="F:protein histidine kinase activity"/>
    <property type="evidence" value="ECO:0007669"/>
    <property type="project" value="UniProtKB-EC"/>
</dbReference>
<keyword evidence="5" id="KW-0472">Membrane</keyword>
<dbReference type="InterPro" id="IPR050482">
    <property type="entry name" value="Sensor_HK_TwoCompSys"/>
</dbReference>
<keyword evidence="5" id="KW-1133">Transmembrane helix</keyword>
<dbReference type="GO" id="GO:0000160">
    <property type="term" value="P:phosphorelay signal transduction system"/>
    <property type="evidence" value="ECO:0007669"/>
    <property type="project" value="UniProtKB-KW"/>
</dbReference>
<keyword evidence="5" id="KW-0812">Transmembrane</keyword>
<feature type="transmembrane region" description="Helical" evidence="5">
    <location>
        <begin position="30"/>
        <end position="48"/>
    </location>
</feature>
<dbReference type="SUPFAM" id="SSF55874">
    <property type="entry name" value="ATPase domain of HSP90 chaperone/DNA topoisomerase II/histidine kinase"/>
    <property type="match status" value="1"/>
</dbReference>
<evidence type="ECO:0000256" key="4">
    <source>
        <dbReference type="ARBA" id="ARBA00022777"/>
    </source>
</evidence>
<dbReference type="InterPro" id="IPR003594">
    <property type="entry name" value="HATPase_dom"/>
</dbReference>
<evidence type="ECO:0000313" key="7">
    <source>
        <dbReference type="EMBL" id="CAB4603828.1"/>
    </source>
</evidence>
<evidence type="ECO:0000259" key="6">
    <source>
        <dbReference type="Pfam" id="PF02518"/>
    </source>
</evidence>
<evidence type="ECO:0000256" key="2">
    <source>
        <dbReference type="ARBA" id="ARBA00012438"/>
    </source>
</evidence>
<keyword evidence="4" id="KW-0418">Kinase</keyword>
<dbReference type="EC" id="2.7.13.3" evidence="2"/>
<evidence type="ECO:0000256" key="3">
    <source>
        <dbReference type="ARBA" id="ARBA00022679"/>
    </source>
</evidence>